<organism evidence="1 2">
    <name type="scientific">Dyadobacter sandarakinus</name>
    <dbReference type="NCBI Taxonomy" id="2747268"/>
    <lineage>
        <taxon>Bacteria</taxon>
        <taxon>Pseudomonadati</taxon>
        <taxon>Bacteroidota</taxon>
        <taxon>Cytophagia</taxon>
        <taxon>Cytophagales</taxon>
        <taxon>Spirosomataceae</taxon>
        <taxon>Dyadobacter</taxon>
    </lineage>
</organism>
<dbReference type="RefSeq" id="WP_204658874.1">
    <property type="nucleotide sequence ID" value="NZ_CP056775.1"/>
</dbReference>
<evidence type="ECO:0000313" key="1">
    <source>
        <dbReference type="EMBL" id="QRR03182.1"/>
    </source>
</evidence>
<name>A0ABX7IAN3_9BACT</name>
<dbReference type="EMBL" id="CP056775">
    <property type="protein sequence ID" value="QRR03182.1"/>
    <property type="molecule type" value="Genomic_DNA"/>
</dbReference>
<reference evidence="1 2" key="1">
    <citation type="submission" date="2020-06" db="EMBL/GenBank/DDBJ databases">
        <title>Dyadobacter sandarakinus sp. nov., isolated from the soil of the Arctic Yellow River Station.</title>
        <authorList>
            <person name="Zhang Y."/>
            <person name="Peng F."/>
        </authorList>
    </citation>
    <scope>NUCLEOTIDE SEQUENCE [LARGE SCALE GENOMIC DNA]</scope>
    <source>
        <strain evidence="1 2">Q3-56</strain>
    </source>
</reference>
<dbReference type="Proteomes" id="UP000612680">
    <property type="component" value="Chromosome"/>
</dbReference>
<sequence>MKIVKELAEHECYYDNAVTGMSTLTEIDLDDDLVTVDFRAIIGTQFVGGNVPEKFESLMEILHLGKFSSAPNGGFINFYSIRSRNHENYILFSGVNEVSNSHYIVTVHKVFIAI</sequence>
<keyword evidence="2" id="KW-1185">Reference proteome</keyword>
<evidence type="ECO:0000313" key="2">
    <source>
        <dbReference type="Proteomes" id="UP000612680"/>
    </source>
</evidence>
<accession>A0ABX7IAN3</accession>
<proteinExistence type="predicted"/>
<protein>
    <submittedName>
        <fullName evidence="1">Uncharacterized protein</fullName>
    </submittedName>
</protein>
<gene>
    <name evidence="1" type="ORF">HWI92_20830</name>
</gene>